<evidence type="ECO:0000256" key="1">
    <source>
        <dbReference type="SAM" id="MobiDB-lite"/>
    </source>
</evidence>
<dbReference type="VEuPathDB" id="FungiDB:RhiirFUN_019641"/>
<protein>
    <submittedName>
        <fullName evidence="2">Uncharacterized protein</fullName>
    </submittedName>
</protein>
<organism evidence="2">
    <name type="scientific">Rhizophagus irregularis (strain DAOM 181602 / DAOM 197198 / MUCL 43194)</name>
    <name type="common">Arbuscular mycorrhizal fungus</name>
    <name type="synonym">Glomus intraradices</name>
    <dbReference type="NCBI Taxonomy" id="747089"/>
    <lineage>
        <taxon>Eukaryota</taxon>
        <taxon>Fungi</taxon>
        <taxon>Fungi incertae sedis</taxon>
        <taxon>Mucoromycota</taxon>
        <taxon>Glomeromycotina</taxon>
        <taxon>Glomeromycetes</taxon>
        <taxon>Glomerales</taxon>
        <taxon>Glomeraceae</taxon>
        <taxon>Rhizophagus</taxon>
    </lineage>
</organism>
<name>U9T802_RHIID</name>
<dbReference type="Gene3D" id="1.20.5.170">
    <property type="match status" value="1"/>
</dbReference>
<feature type="compositionally biased region" description="Low complexity" evidence="1">
    <location>
        <begin position="105"/>
        <end position="123"/>
    </location>
</feature>
<feature type="compositionally biased region" description="Polar residues" evidence="1">
    <location>
        <begin position="176"/>
        <end position="186"/>
    </location>
</feature>
<sequence>MSSELELLKQRITELEAENVEIAELKKENAELRKENTDFRMKFANFEAERSELKRKIAETLRMTEEERTRRDAENVKLRATIEELRKNNTKESAELRDRITKVEQNQSLNDNSSNNSLPSFNSVADQVPTVTHHEKPLVDTSLPEDKETDAFLDEEYKKKVSNEIMQRNREKKLCFSTSGQTQESLPTHPEEKMSQDLNSVTQPCNSTSSEEKICSELDSKCKKGKSVDKLKQELFASELSSQEPSIEQNHVTEISETLCPGKVTSDKSSIDEASQHLAQLCDKAFDAEDKANRANQEEILCWYLYAKDFIIQLNGIIESSGGKFGEKKARGLLYDSITKQLNLLRKQRSQEMGLQLRDVSRDSLRKKTQRAEKSLLMSKFKIL</sequence>
<evidence type="ECO:0000313" key="2">
    <source>
        <dbReference type="EMBL" id="ESA02458.1"/>
    </source>
</evidence>
<gene>
    <name evidence="2" type="ORF">GLOINDRAFT_6497</name>
</gene>
<proteinExistence type="predicted"/>
<reference evidence="2" key="1">
    <citation type="submission" date="2013-07" db="EMBL/GenBank/DDBJ databases">
        <title>The genome of an arbuscular mycorrhizal fungus provides insights into the evolution of the oldest plant symbiosis.</title>
        <authorList>
            <consortium name="DOE Joint Genome Institute"/>
            <person name="Tisserant E."/>
            <person name="Malbreil M."/>
            <person name="Kuo A."/>
            <person name="Kohler A."/>
            <person name="Symeonidi A."/>
            <person name="Balestrini R."/>
            <person name="Charron P."/>
            <person name="Duensing N."/>
            <person name="Frei-dit-Frey N."/>
            <person name="Gianinazzi-Pearson V."/>
            <person name="Gilbert B."/>
            <person name="Handa Y."/>
            <person name="Hijri M."/>
            <person name="Kaul R."/>
            <person name="Kawaguchi M."/>
            <person name="Krajinski F."/>
            <person name="Lammers P."/>
            <person name="Lapierre D."/>
            <person name="Masclaux F.G."/>
            <person name="Murat C."/>
            <person name="Morin E."/>
            <person name="Ndikumana S."/>
            <person name="Pagni M."/>
            <person name="Petitpierre D."/>
            <person name="Requena N."/>
            <person name="Rosikiewicz P."/>
            <person name="Riley R."/>
            <person name="Saito K."/>
            <person name="San Clemente H."/>
            <person name="Shapiro H."/>
            <person name="van Tuinen D."/>
            <person name="Becard G."/>
            <person name="Bonfante P."/>
            <person name="Paszkowski U."/>
            <person name="Shachar-Hill Y."/>
            <person name="Young J.P."/>
            <person name="Sanders I.R."/>
            <person name="Henrissat B."/>
            <person name="Rensing S.A."/>
            <person name="Grigoriev I.V."/>
            <person name="Corradi N."/>
            <person name="Roux C."/>
            <person name="Martin F."/>
        </authorList>
    </citation>
    <scope>NUCLEOTIDE SEQUENCE</scope>
    <source>
        <strain evidence="2">DAOM 197198</strain>
    </source>
</reference>
<dbReference type="AlphaFoldDB" id="U9T802"/>
<accession>U9T802</accession>
<feature type="compositionally biased region" description="Polar residues" evidence="1">
    <location>
        <begin position="196"/>
        <end position="205"/>
    </location>
</feature>
<feature type="region of interest" description="Disordered" evidence="1">
    <location>
        <begin position="175"/>
        <end position="205"/>
    </location>
</feature>
<dbReference type="EMBL" id="KI295699">
    <property type="protein sequence ID" value="ESA02458.1"/>
    <property type="molecule type" value="Genomic_DNA"/>
</dbReference>
<feature type="region of interest" description="Disordered" evidence="1">
    <location>
        <begin position="102"/>
        <end position="123"/>
    </location>
</feature>
<dbReference type="HOGENOM" id="CLU_045575_0_0_1"/>